<feature type="chain" id="PRO_5011744925" evidence="1">
    <location>
        <begin position="24"/>
        <end position="223"/>
    </location>
</feature>
<dbReference type="OrthoDB" id="7847492at2"/>
<dbReference type="Proteomes" id="UP000199473">
    <property type="component" value="Unassembled WGS sequence"/>
</dbReference>
<organism evidence="3 4">
    <name type="scientific">Falsiroseomonas stagni DSM 19981</name>
    <dbReference type="NCBI Taxonomy" id="1123062"/>
    <lineage>
        <taxon>Bacteria</taxon>
        <taxon>Pseudomonadati</taxon>
        <taxon>Pseudomonadota</taxon>
        <taxon>Alphaproteobacteria</taxon>
        <taxon>Acetobacterales</taxon>
        <taxon>Roseomonadaceae</taxon>
        <taxon>Falsiroseomonas</taxon>
    </lineage>
</organism>
<dbReference type="InterPro" id="IPR007461">
    <property type="entry name" value="Ysc84_actin-binding"/>
</dbReference>
<dbReference type="AlphaFoldDB" id="A0A1I4DN01"/>
<evidence type="ECO:0000259" key="2">
    <source>
        <dbReference type="Pfam" id="PF04366"/>
    </source>
</evidence>
<keyword evidence="1" id="KW-0732">Signal</keyword>
<evidence type="ECO:0000256" key="1">
    <source>
        <dbReference type="SAM" id="SignalP"/>
    </source>
</evidence>
<dbReference type="CDD" id="cd11524">
    <property type="entry name" value="SYLF"/>
    <property type="match status" value="1"/>
</dbReference>
<sequence length="223" mass="23886">MPIRRRHLLPLAALPFAPLPAHAVTRREIDDLAAPALRRMREGEATRVLSENARAILVFPRIIRAGFAIGGQYGNGVLYAGGTPHGRVERVPAPLPRPQPPGTPLAPPVPVPPPTRVETPAPEPWSHLGYYNFAGASFGLQIGAQAYGLAMFFMTDAAFSFFRRTEGWEIGTGPSVVALDAGMAGSLTSSTMSQSVYSVTFGQQGLMATLSLEGTKITRIRPD</sequence>
<reference evidence="3 4" key="1">
    <citation type="submission" date="2016-10" db="EMBL/GenBank/DDBJ databases">
        <authorList>
            <person name="de Groot N.N."/>
        </authorList>
    </citation>
    <scope>NUCLEOTIDE SEQUENCE [LARGE SCALE GENOMIC DNA]</scope>
    <source>
        <strain evidence="3 4">DSM 19981</strain>
    </source>
</reference>
<keyword evidence="4" id="KW-1185">Reference proteome</keyword>
<dbReference type="EMBL" id="FOSQ01000011">
    <property type="protein sequence ID" value="SFK93707.1"/>
    <property type="molecule type" value="Genomic_DNA"/>
</dbReference>
<name>A0A1I4DN01_9PROT</name>
<gene>
    <name evidence="3" type="ORF">SAMN02745775_11188</name>
</gene>
<feature type="signal peptide" evidence="1">
    <location>
        <begin position="1"/>
        <end position="23"/>
    </location>
</feature>
<evidence type="ECO:0000313" key="4">
    <source>
        <dbReference type="Proteomes" id="UP000199473"/>
    </source>
</evidence>
<accession>A0A1I4DN01</accession>
<dbReference type="STRING" id="1123062.SAMN02745775_11188"/>
<dbReference type="Pfam" id="PF04366">
    <property type="entry name" value="Ysc84"/>
    <property type="match status" value="1"/>
</dbReference>
<feature type="domain" description="Ysc84 actin-binding" evidence="2">
    <location>
        <begin position="135"/>
        <end position="218"/>
    </location>
</feature>
<protein>
    <submittedName>
        <fullName evidence="3">Las17-binding protein actin regulator</fullName>
    </submittedName>
</protein>
<dbReference type="RefSeq" id="WP_092962174.1">
    <property type="nucleotide sequence ID" value="NZ_FOSQ01000011.1"/>
</dbReference>
<evidence type="ECO:0000313" key="3">
    <source>
        <dbReference type="EMBL" id="SFK93707.1"/>
    </source>
</evidence>
<proteinExistence type="predicted"/>